<evidence type="ECO:0000313" key="3">
    <source>
        <dbReference type="EMBL" id="GFS36994.1"/>
    </source>
</evidence>
<feature type="compositionally biased region" description="Polar residues" evidence="2">
    <location>
        <begin position="374"/>
        <end position="383"/>
    </location>
</feature>
<evidence type="ECO:0000313" key="4">
    <source>
        <dbReference type="EMBL" id="GFU17669.1"/>
    </source>
</evidence>
<feature type="compositionally biased region" description="Basic and acidic residues" evidence="2">
    <location>
        <begin position="353"/>
        <end position="372"/>
    </location>
</feature>
<dbReference type="GO" id="GO:0003910">
    <property type="term" value="F:DNA ligase (ATP) activity"/>
    <property type="evidence" value="ECO:0007669"/>
    <property type="project" value="InterPro"/>
</dbReference>
<name>A0A8X6J5E4_NEPPI</name>
<dbReference type="EMBL" id="BMAW01079996">
    <property type="protein sequence ID" value="GFU17669.1"/>
    <property type="molecule type" value="Genomic_DNA"/>
</dbReference>
<dbReference type="GO" id="GO:0006310">
    <property type="term" value="P:DNA recombination"/>
    <property type="evidence" value="ECO:0007669"/>
    <property type="project" value="InterPro"/>
</dbReference>
<feature type="compositionally biased region" description="Polar residues" evidence="2">
    <location>
        <begin position="236"/>
        <end position="249"/>
    </location>
</feature>
<keyword evidence="5" id="KW-1185">Reference proteome</keyword>
<dbReference type="Proteomes" id="UP000887013">
    <property type="component" value="Unassembled WGS sequence"/>
</dbReference>
<sequence length="422" mass="47452">MSQKTILSFFKLTDSSTAKVHPIESKTNHDTKMSSTVLNIKKSSQKNDPKKANTNISEKKSPVKKVSVTKGISEKLLIKEDKNSDVEKSVDKCSYNSPVKQPQKRTKKVIESDDDTKDSNKPPELQIVTHTDDEKMEIGDINKVSDGTEYNTTNDIEKTQSKSHLKRKQTAISDDSPVKTTKRKRTALIESEEDEEDNEEKSSESNKKTKVEESDVEKSIDSNESNNEEKHESDLCSPSTSLNVLNTSAEVIPKRKTARRQINGKQNEKETSIKTQDSEKKKCNSQELPASVNDLSSSVNEKIEGSESAEKKTDLEIKQESEELSNESKKQRIKETSNSKKSIHPFFAGKKKASNEKCDKSIEKKSDKKDIKCNSTSGTSYDPSKNRYHPVDDACWKKGEKVPYLALAKTLECIEDTSARFD</sequence>
<comment type="caution">
    <text evidence="3">The sequence shown here is derived from an EMBL/GenBank/DDBJ whole genome shotgun (WGS) entry which is preliminary data.</text>
</comment>
<dbReference type="AlphaFoldDB" id="A0A8X6J5E4"/>
<feature type="compositionally biased region" description="Basic and acidic residues" evidence="2">
    <location>
        <begin position="21"/>
        <end position="32"/>
    </location>
</feature>
<reference evidence="3" key="1">
    <citation type="submission" date="2020-08" db="EMBL/GenBank/DDBJ databases">
        <title>Multicomponent nature underlies the extraordinary mechanical properties of spider dragline silk.</title>
        <authorList>
            <person name="Kono N."/>
            <person name="Nakamura H."/>
            <person name="Mori M."/>
            <person name="Yoshida Y."/>
            <person name="Ohtoshi R."/>
            <person name="Malay A.D."/>
            <person name="Moran D.A.P."/>
            <person name="Tomita M."/>
            <person name="Numata K."/>
            <person name="Arakawa K."/>
        </authorList>
    </citation>
    <scope>NUCLEOTIDE SEQUENCE</scope>
</reference>
<feature type="compositionally biased region" description="Polar residues" evidence="2">
    <location>
        <begin position="33"/>
        <end position="42"/>
    </location>
</feature>
<dbReference type="Gene3D" id="1.10.3260.10">
    <property type="entry name" value="DNA ligase, ATP-dependent, N-terminal domain"/>
    <property type="match status" value="1"/>
</dbReference>
<protein>
    <submittedName>
        <fullName evidence="3">DNA ligase</fullName>
    </submittedName>
</protein>
<evidence type="ECO:0000256" key="2">
    <source>
        <dbReference type="SAM" id="MobiDB-lite"/>
    </source>
</evidence>
<dbReference type="InterPro" id="IPR036599">
    <property type="entry name" value="DNA_ligase_N_sf"/>
</dbReference>
<dbReference type="EMBL" id="BMAW01042971">
    <property type="protein sequence ID" value="GFS36994.1"/>
    <property type="molecule type" value="Genomic_DNA"/>
</dbReference>
<gene>
    <name evidence="3" type="primary">lig1</name>
    <name evidence="4" type="ORF">NPIL_126191</name>
    <name evidence="3" type="ORF">NPIL_543861</name>
</gene>
<organism evidence="3 5">
    <name type="scientific">Nephila pilipes</name>
    <name type="common">Giant wood spider</name>
    <name type="synonym">Nephila maculata</name>
    <dbReference type="NCBI Taxonomy" id="299642"/>
    <lineage>
        <taxon>Eukaryota</taxon>
        <taxon>Metazoa</taxon>
        <taxon>Ecdysozoa</taxon>
        <taxon>Arthropoda</taxon>
        <taxon>Chelicerata</taxon>
        <taxon>Arachnida</taxon>
        <taxon>Araneae</taxon>
        <taxon>Araneomorphae</taxon>
        <taxon>Entelegynae</taxon>
        <taxon>Araneoidea</taxon>
        <taxon>Nephilidae</taxon>
        <taxon>Nephila</taxon>
    </lineage>
</organism>
<proteinExistence type="predicted"/>
<accession>A0A8X6J5E4</accession>
<dbReference type="GO" id="GO:0003677">
    <property type="term" value="F:DNA binding"/>
    <property type="evidence" value="ECO:0007669"/>
    <property type="project" value="InterPro"/>
</dbReference>
<feature type="compositionally biased region" description="Basic and acidic residues" evidence="2">
    <location>
        <begin position="130"/>
        <end position="140"/>
    </location>
</feature>
<evidence type="ECO:0000313" key="5">
    <source>
        <dbReference type="Proteomes" id="UP000887013"/>
    </source>
</evidence>
<dbReference type="OrthoDB" id="206088at2759"/>
<feature type="compositionally biased region" description="Basic and acidic residues" evidence="2">
    <location>
        <begin position="72"/>
        <end position="91"/>
    </location>
</feature>
<feature type="region of interest" description="Disordered" evidence="2">
    <location>
        <begin position="16"/>
        <end position="385"/>
    </location>
</feature>
<feature type="compositionally biased region" description="Basic and acidic residues" evidence="2">
    <location>
        <begin position="266"/>
        <end position="284"/>
    </location>
</feature>
<feature type="compositionally biased region" description="Basic and acidic residues" evidence="2">
    <location>
        <begin position="301"/>
        <end position="338"/>
    </location>
</feature>
<feature type="compositionally biased region" description="Acidic residues" evidence="2">
    <location>
        <begin position="190"/>
        <end position="199"/>
    </location>
</feature>
<keyword evidence="1 3" id="KW-0436">Ligase</keyword>
<dbReference type="GO" id="GO:0006281">
    <property type="term" value="P:DNA repair"/>
    <property type="evidence" value="ECO:0007669"/>
    <property type="project" value="InterPro"/>
</dbReference>
<evidence type="ECO:0000256" key="1">
    <source>
        <dbReference type="ARBA" id="ARBA00022598"/>
    </source>
</evidence>
<dbReference type="SUPFAM" id="SSF117018">
    <property type="entry name" value="ATP-dependent DNA ligase DNA-binding domain"/>
    <property type="match status" value="1"/>
</dbReference>
<feature type="compositionally biased region" description="Polar residues" evidence="2">
    <location>
        <begin position="285"/>
        <end position="300"/>
    </location>
</feature>
<feature type="compositionally biased region" description="Basic and acidic residues" evidence="2">
    <location>
        <begin position="45"/>
        <end position="61"/>
    </location>
</feature>
<feature type="compositionally biased region" description="Basic and acidic residues" evidence="2">
    <location>
        <begin position="200"/>
        <end position="234"/>
    </location>
</feature>